<feature type="domain" description="RmlD-like substrate binding" evidence="1">
    <location>
        <begin position="4"/>
        <end position="259"/>
    </location>
</feature>
<organism evidence="2 3">
    <name type="scientific">Actinoplanes utahensis</name>
    <dbReference type="NCBI Taxonomy" id="1869"/>
    <lineage>
        <taxon>Bacteria</taxon>
        <taxon>Bacillati</taxon>
        <taxon>Actinomycetota</taxon>
        <taxon>Actinomycetes</taxon>
        <taxon>Micromonosporales</taxon>
        <taxon>Micromonosporaceae</taxon>
        <taxon>Actinoplanes</taxon>
    </lineage>
</organism>
<gene>
    <name evidence="2" type="ORF">MB27_33780</name>
</gene>
<dbReference type="Gene3D" id="3.40.50.720">
    <property type="entry name" value="NAD(P)-binding Rossmann-like Domain"/>
    <property type="match status" value="1"/>
</dbReference>
<sequence length="271" mass="27984">MIRRLLVTGATGYLGRRVMARAAVAGFEAVGASLAASPVRLDIRDAADVRRVVAAVRPDAIVHTAAGRDRHDWPATADGAAHVALAAAGIRLVHVSSDAVFSGTLGEYDEDALPDPVYAYGAAKAAAETAVRAIAPGAAIVRTSLIMGDGHGGHERFTHDLIAGRASGALFTDEIRKPVHVDDLADALLELAAGDYAGVLNVAGADAISRYDLGVLVARRDGLDPAAIPAASLTGLGLSRPVDLRLTLTRARQVLSVRLRGATEFVRPAAG</sequence>
<keyword evidence="3" id="KW-1185">Reference proteome</keyword>
<name>A0A0A6UEL7_ACTUT</name>
<evidence type="ECO:0000259" key="1">
    <source>
        <dbReference type="Pfam" id="PF04321"/>
    </source>
</evidence>
<dbReference type="OrthoDB" id="25118at2"/>
<dbReference type="InterPro" id="IPR036291">
    <property type="entry name" value="NAD(P)-bd_dom_sf"/>
</dbReference>
<protein>
    <submittedName>
        <fullName evidence="2">dTDP-4-dehydrorhamnose reductase</fullName>
    </submittedName>
</protein>
<dbReference type="EMBL" id="JRTT01000130">
    <property type="protein sequence ID" value="KHD73523.1"/>
    <property type="molecule type" value="Genomic_DNA"/>
</dbReference>
<proteinExistence type="predicted"/>
<dbReference type="STRING" id="1869.MB27_33780"/>
<dbReference type="PANTHER" id="PTHR43242">
    <property type="entry name" value="NAD(P)-BINDING ROSSMANN-FOLD SUPERFAMILY PROTEIN"/>
    <property type="match status" value="1"/>
</dbReference>
<dbReference type="Proteomes" id="UP000054537">
    <property type="component" value="Unassembled WGS sequence"/>
</dbReference>
<dbReference type="AlphaFoldDB" id="A0A0A6UEL7"/>
<evidence type="ECO:0000313" key="2">
    <source>
        <dbReference type="EMBL" id="KHD73523.1"/>
    </source>
</evidence>
<accession>A0A0A6UEL7</accession>
<dbReference type="eggNOG" id="COG1091">
    <property type="taxonomic scope" value="Bacteria"/>
</dbReference>
<dbReference type="PANTHER" id="PTHR43242:SF1">
    <property type="entry name" value="NAD(P)-BINDING ROSSMANN-FOLD SUPERFAMILY PROTEIN"/>
    <property type="match status" value="1"/>
</dbReference>
<dbReference type="InterPro" id="IPR029903">
    <property type="entry name" value="RmlD-like-bd"/>
</dbReference>
<dbReference type="Pfam" id="PF04321">
    <property type="entry name" value="RmlD_sub_bind"/>
    <property type="match status" value="1"/>
</dbReference>
<reference evidence="2 3" key="1">
    <citation type="submission" date="2014-10" db="EMBL/GenBank/DDBJ databases">
        <title>Draft genome sequence of Actinoplanes utahensis NRRL 12052.</title>
        <authorList>
            <person name="Velasco-Bucheli B."/>
            <person name="del Cerro C."/>
            <person name="Hormigo D."/>
            <person name="Garcia J.L."/>
            <person name="Acebal C."/>
            <person name="Arroyo M."/>
            <person name="de la Mata I."/>
        </authorList>
    </citation>
    <scope>NUCLEOTIDE SEQUENCE [LARGE SCALE GENOMIC DNA]</scope>
    <source>
        <strain evidence="2 3">NRRL 12052</strain>
    </source>
</reference>
<dbReference type="SUPFAM" id="SSF51735">
    <property type="entry name" value="NAD(P)-binding Rossmann-fold domains"/>
    <property type="match status" value="1"/>
</dbReference>
<evidence type="ECO:0000313" key="3">
    <source>
        <dbReference type="Proteomes" id="UP000054537"/>
    </source>
</evidence>
<comment type="caution">
    <text evidence="2">The sequence shown here is derived from an EMBL/GenBank/DDBJ whole genome shotgun (WGS) entry which is preliminary data.</text>
</comment>